<dbReference type="AlphaFoldDB" id="A0A182DZS7"/>
<evidence type="ECO:0000259" key="3">
    <source>
        <dbReference type="Pfam" id="PF05970"/>
    </source>
</evidence>
<dbReference type="EC" id="5.6.2.3" evidence="1"/>
<evidence type="ECO:0000256" key="2">
    <source>
        <dbReference type="SAM" id="MobiDB-lite"/>
    </source>
</evidence>
<gene>
    <name evidence="4" type="ORF">NOO_LOCUS1194</name>
</gene>
<evidence type="ECO:0000313" key="4">
    <source>
        <dbReference type="EMBL" id="VDK63658.1"/>
    </source>
</evidence>
<dbReference type="PANTHER" id="PTHR10492">
    <property type="match status" value="1"/>
</dbReference>
<dbReference type="InterPro" id="IPR010285">
    <property type="entry name" value="DNA_helicase_pif1-like_DEAD"/>
</dbReference>
<dbReference type="InterPro" id="IPR027417">
    <property type="entry name" value="P-loop_NTPase"/>
</dbReference>
<keyword evidence="1" id="KW-0234">DNA repair</keyword>
<dbReference type="GO" id="GO:0016787">
    <property type="term" value="F:hydrolase activity"/>
    <property type="evidence" value="ECO:0007669"/>
    <property type="project" value="UniProtKB-KW"/>
</dbReference>
<feature type="region of interest" description="Disordered" evidence="2">
    <location>
        <begin position="1"/>
        <end position="20"/>
    </location>
</feature>
<feature type="domain" description="DNA helicase Pif1-like DEAD-box helicase" evidence="3">
    <location>
        <begin position="230"/>
        <end position="298"/>
    </location>
</feature>
<dbReference type="GO" id="GO:0006310">
    <property type="term" value="P:DNA recombination"/>
    <property type="evidence" value="ECO:0007669"/>
    <property type="project" value="UniProtKB-KW"/>
</dbReference>
<dbReference type="PANTHER" id="PTHR10492:SF57">
    <property type="entry name" value="ATP-DEPENDENT DNA HELICASE"/>
    <property type="match status" value="1"/>
</dbReference>
<dbReference type="GO" id="GO:0005524">
    <property type="term" value="F:ATP binding"/>
    <property type="evidence" value="ECO:0007669"/>
    <property type="project" value="UniProtKB-KW"/>
</dbReference>
<accession>A0A182DZS7</accession>
<dbReference type="Gene3D" id="3.40.50.300">
    <property type="entry name" value="P-loop containing nucleotide triphosphate hydrolases"/>
    <property type="match status" value="1"/>
</dbReference>
<dbReference type="GO" id="GO:0043139">
    <property type="term" value="F:5'-3' DNA helicase activity"/>
    <property type="evidence" value="ECO:0007669"/>
    <property type="project" value="UniProtKB-EC"/>
</dbReference>
<evidence type="ECO:0000313" key="5">
    <source>
        <dbReference type="Proteomes" id="UP000271087"/>
    </source>
</evidence>
<proteinExistence type="inferred from homology"/>
<dbReference type="OrthoDB" id="5829414at2759"/>
<dbReference type="STRING" id="42157.A0A182DZS7"/>
<name>A0A182DZS7_ONCOC</name>
<evidence type="ECO:0000256" key="1">
    <source>
        <dbReference type="RuleBase" id="RU363044"/>
    </source>
</evidence>
<dbReference type="GO" id="GO:0006281">
    <property type="term" value="P:DNA repair"/>
    <property type="evidence" value="ECO:0007669"/>
    <property type="project" value="UniProtKB-KW"/>
</dbReference>
<organism evidence="6">
    <name type="scientific">Onchocerca ochengi</name>
    <name type="common">Filarial nematode worm</name>
    <dbReference type="NCBI Taxonomy" id="42157"/>
    <lineage>
        <taxon>Eukaryota</taxon>
        <taxon>Metazoa</taxon>
        <taxon>Ecdysozoa</taxon>
        <taxon>Nematoda</taxon>
        <taxon>Chromadorea</taxon>
        <taxon>Rhabditida</taxon>
        <taxon>Spirurina</taxon>
        <taxon>Spiruromorpha</taxon>
        <taxon>Filarioidea</taxon>
        <taxon>Onchocercidae</taxon>
        <taxon>Onchocerca</taxon>
    </lineage>
</organism>
<reference evidence="6" key="1">
    <citation type="submission" date="2016-06" db="UniProtKB">
        <authorList>
            <consortium name="WormBaseParasite"/>
        </authorList>
    </citation>
    <scope>IDENTIFICATION</scope>
</reference>
<dbReference type="GO" id="GO:0000723">
    <property type="term" value="P:telomere maintenance"/>
    <property type="evidence" value="ECO:0007669"/>
    <property type="project" value="InterPro"/>
</dbReference>
<dbReference type="Pfam" id="PF05970">
    <property type="entry name" value="PIF1"/>
    <property type="match status" value="1"/>
</dbReference>
<evidence type="ECO:0000313" key="6">
    <source>
        <dbReference type="WBParaSite" id="nOo.2.0.1.t01194-RA"/>
    </source>
</evidence>
<keyword evidence="1" id="KW-0227">DNA damage</keyword>
<dbReference type="Proteomes" id="UP000271087">
    <property type="component" value="Unassembled WGS sequence"/>
</dbReference>
<keyword evidence="1" id="KW-0067">ATP-binding</keyword>
<comment type="similarity">
    <text evidence="1">Belongs to the helicase family.</text>
</comment>
<keyword evidence="1" id="KW-0547">Nucleotide-binding</keyword>
<comment type="catalytic activity">
    <reaction evidence="1">
        <text>ATP + H2O = ADP + phosphate + H(+)</text>
        <dbReference type="Rhea" id="RHEA:13065"/>
        <dbReference type="ChEBI" id="CHEBI:15377"/>
        <dbReference type="ChEBI" id="CHEBI:15378"/>
        <dbReference type="ChEBI" id="CHEBI:30616"/>
        <dbReference type="ChEBI" id="CHEBI:43474"/>
        <dbReference type="ChEBI" id="CHEBI:456216"/>
        <dbReference type="EC" id="5.6.2.3"/>
    </reaction>
</comment>
<dbReference type="EMBL" id="UYRW01000142">
    <property type="protein sequence ID" value="VDK63658.1"/>
    <property type="molecule type" value="Genomic_DNA"/>
</dbReference>
<reference evidence="4 5" key="2">
    <citation type="submission" date="2018-08" db="EMBL/GenBank/DDBJ databases">
        <authorList>
            <person name="Laetsch R D."/>
            <person name="Stevens L."/>
            <person name="Kumar S."/>
            <person name="Blaxter L. M."/>
        </authorList>
    </citation>
    <scope>NUCLEOTIDE SEQUENCE [LARGE SCALE GENOMIC DNA]</scope>
</reference>
<keyword evidence="1" id="KW-0233">DNA recombination</keyword>
<protein>
    <recommendedName>
        <fullName evidence="1">ATP-dependent DNA helicase</fullName>
        <ecNumber evidence="1">5.6.2.3</ecNumber>
    </recommendedName>
</protein>
<keyword evidence="5" id="KW-1185">Reference proteome</keyword>
<keyword evidence="1" id="KW-0378">Hydrolase</keyword>
<dbReference type="WBParaSite" id="nOo.2.0.1.t01194-RA">
    <property type="protein sequence ID" value="nOo.2.0.1.t01194-RA"/>
    <property type="gene ID" value="nOo.2.0.1.g01194"/>
</dbReference>
<sequence length="359" mass="41187">MEVNRTESSEEETGSDSDSHLEKSIIYGDSAIYSIENTALDTRMALRNVLNCPAKYISKQVPLLALKNYCFVINGDLLDVQRTMDNSKLWWKSTSSRVRYYSSKELQTFHEVDALLCRGELRCAYLRRNRASSIEQIPLEKIFRVSREYSHWKTCIGFHRIISCVSPVTKSAVEFYGFQKRIFMQYLWRSAKYEEKRRVAREYQISTTPFKVKMNRLRRSSLVAASVDAPGGIGKTFLIRLILATVRSQNCVALVLAWSRISATLLPVGRTAHSVLKSPLSTRFIEASTCSISKASVTSKEELVEEIFPDFQINQKNHDWLCERAVLAARKKTDVVVYIAVENRYANYHVTKHQLAKTL</sequence>
<keyword evidence="1" id="KW-0347">Helicase</keyword>
<comment type="cofactor">
    <cofactor evidence="1">
        <name>Mg(2+)</name>
        <dbReference type="ChEBI" id="CHEBI:18420"/>
    </cofactor>
</comment>